<evidence type="ECO:0000256" key="2">
    <source>
        <dbReference type="ARBA" id="ARBA00009265"/>
    </source>
</evidence>
<feature type="compositionally biased region" description="Polar residues" evidence="5">
    <location>
        <begin position="1"/>
        <end position="13"/>
    </location>
</feature>
<keyword evidence="7" id="KW-1185">Reference proteome</keyword>
<feature type="region of interest" description="Disordered" evidence="5">
    <location>
        <begin position="1188"/>
        <end position="1207"/>
    </location>
</feature>
<reference evidence="6" key="1">
    <citation type="submission" date="2022-06" db="EMBL/GenBank/DDBJ databases">
        <authorList>
            <consortium name="SYNGENTA / RWTH Aachen University"/>
        </authorList>
    </citation>
    <scope>NUCLEOTIDE SEQUENCE</scope>
</reference>
<feature type="compositionally biased region" description="Polar residues" evidence="5">
    <location>
        <begin position="45"/>
        <end position="54"/>
    </location>
</feature>
<sequence>MDNQVPSFDNFPSCSPRPMVRGSSSELKREIDDPSIQPPYFDSFPENQISQIKNSKGKRSIRSDLTSKRDRDQILGIRDEELESDEKRETSTDTHPDAADGFLNSIAIEISDQLKFNHQSQNQGSSKTSKKYLSKRKHFDGLIQEKKQTKGLKKKRKDSKRSESSEKPIVTPSNLSTSQTDLSKISLYGEKDSKATFTIALKEDTFNLYHLRPDKSKVPRYRRSGGGSVLGLHPKLRITRDSAYRGDGLLLSDQGRSKEISISDPSVILLLNDKNLKRISLTKSSGKIYQRTSTDVEHVEFIPLLDKLSKNSSIPSSEQRDVPNQVSENHHIGVPELYYEASDSDSDLVDYEPPEADVGESLLESLNRKKSELERKIRKEPSDIETWLELVSLQDEMKELGLVGLRARAVELDQEDVRRHAQGTSDVKLSYLKQALVTNPENEALLLAYMRAFCDQPDVDPAKEWRRILELHPKITGLWIAFVDWKQSDAATMNVNQMVEVYEELISRLAERAEDTHISGRERNEFEQNLIYLFHRCAVMLRQAGYSEKAMAAFQAIIEINFMGSVDMPNSINEIIEDFEAFWDSEVPRVGEPGAKGWINSNLEDEPPPRSFFDEFNAKPKNDCPEDLLERWRDKELEVRLPLRTSDPENEQDPFGCILFDDLRNLCFFVTSYDSRQALLYSFLSFIGVSTPPPDVSSNVAFFTDPFLSSELIDEPNRQKSFWPKIETTGLVDENGVPEKRSGIRSPLTIPLRVFPSDLRLFFSKPSQWFSNLEPPVRNLAFIRNAFKLLRDCPLLKDDTYFKLCELSLESARDPSSAVKIVKQILSQDQTNWTLWDTYARLCLRRGKERLGREAYVKTLEMVPESTRGLESLWYSWAEMEFQVGNSELAFIGKITGLFDRNAPIDIARNRVSTCVGFSMFQYLTQGFEAACEVYEESLKVLIESGVEGEELEEEELWMSYCKLVFDQIDDRNEKLEKRRSYRPIQVREILKRSIERFPNNSIFIALFGFNESRMRIDNETRRLVETIILKDSGNEKRIGGRIRRRDFVNCKSWLYSIWIEMNLNHSGYNDGSVRNLFERAIWRLYFEFEVKNQNFSRSRSILTRSFNFCPWSKELYLLLLLSDKKQLQEEEQRKKDCDEKEGGKGGSKRKKSFFKDEEEARQREIVLKLIEEKGIRIRDLKFIKSKQQKESLSNYHDGSDDDNSLIDQDEIEEFEERKKLLPY</sequence>
<feature type="region of interest" description="Disordered" evidence="5">
    <location>
        <begin position="1"/>
        <end position="100"/>
    </location>
</feature>
<dbReference type="SUPFAM" id="SSF48452">
    <property type="entry name" value="TPR-like"/>
    <property type="match status" value="2"/>
</dbReference>
<feature type="region of interest" description="Disordered" evidence="5">
    <location>
        <begin position="1132"/>
        <end position="1156"/>
    </location>
</feature>
<organism evidence="6 7">
    <name type="scientific">Phakopsora pachyrhizi</name>
    <name type="common">Asian soybean rust disease fungus</name>
    <dbReference type="NCBI Taxonomy" id="170000"/>
    <lineage>
        <taxon>Eukaryota</taxon>
        <taxon>Fungi</taxon>
        <taxon>Dikarya</taxon>
        <taxon>Basidiomycota</taxon>
        <taxon>Pucciniomycotina</taxon>
        <taxon>Pucciniomycetes</taxon>
        <taxon>Pucciniales</taxon>
        <taxon>Phakopsoraceae</taxon>
        <taxon>Phakopsora</taxon>
    </lineage>
</organism>
<evidence type="ECO:0000256" key="4">
    <source>
        <dbReference type="SAM" id="Coils"/>
    </source>
</evidence>
<dbReference type="Proteomes" id="UP001153365">
    <property type="component" value="Unassembled WGS sequence"/>
</dbReference>
<evidence type="ECO:0000256" key="3">
    <source>
        <dbReference type="ARBA" id="ARBA00023242"/>
    </source>
</evidence>
<dbReference type="GO" id="GO:0071013">
    <property type="term" value="C:catalytic step 2 spliceosome"/>
    <property type="evidence" value="ECO:0007669"/>
    <property type="project" value="TreeGrafter"/>
</dbReference>
<comment type="subcellular location">
    <subcellularLocation>
        <location evidence="1">Nucleus</location>
    </subcellularLocation>
</comment>
<feature type="compositionally biased region" description="Basic and acidic residues" evidence="5">
    <location>
        <begin position="139"/>
        <end position="148"/>
    </location>
</feature>
<feature type="compositionally biased region" description="Basic residues" evidence="5">
    <location>
        <begin position="149"/>
        <end position="159"/>
    </location>
</feature>
<feature type="compositionally biased region" description="Basic and acidic residues" evidence="5">
    <location>
        <begin position="1132"/>
        <end position="1144"/>
    </location>
</feature>
<dbReference type="Pfam" id="PF08424">
    <property type="entry name" value="NRDE-2"/>
    <property type="match status" value="1"/>
</dbReference>
<feature type="compositionally biased region" description="Polar residues" evidence="5">
    <location>
        <begin position="116"/>
        <end position="127"/>
    </location>
</feature>
<feature type="compositionally biased region" description="Basic and acidic residues" evidence="5">
    <location>
        <begin position="61"/>
        <end position="98"/>
    </location>
</feature>
<dbReference type="GO" id="GO:1902369">
    <property type="term" value="P:negative regulation of RNA catabolic process"/>
    <property type="evidence" value="ECO:0007669"/>
    <property type="project" value="TreeGrafter"/>
</dbReference>
<evidence type="ECO:0000256" key="5">
    <source>
        <dbReference type="SAM" id="MobiDB-lite"/>
    </source>
</evidence>
<proteinExistence type="inferred from homology"/>
<dbReference type="PANTHER" id="PTHR13471:SF0">
    <property type="entry name" value="NUCLEAR EXOSOME REGULATOR NRDE2"/>
    <property type="match status" value="1"/>
</dbReference>
<dbReference type="EMBL" id="CALTRL010005957">
    <property type="protein sequence ID" value="CAH7688135.1"/>
    <property type="molecule type" value="Genomic_DNA"/>
</dbReference>
<evidence type="ECO:0000313" key="7">
    <source>
        <dbReference type="Proteomes" id="UP001153365"/>
    </source>
</evidence>
<protein>
    <submittedName>
        <fullName evidence="6">NRDE-2, necessary for RNA interference-domain-containing protein</fullName>
    </submittedName>
</protein>
<accession>A0AAV0BLD9</accession>
<feature type="coiled-coil region" evidence="4">
    <location>
        <begin position="356"/>
        <end position="383"/>
    </location>
</feature>
<dbReference type="AlphaFoldDB" id="A0AAV0BLD9"/>
<dbReference type="InterPro" id="IPR011990">
    <property type="entry name" value="TPR-like_helical_dom_sf"/>
</dbReference>
<dbReference type="PANTHER" id="PTHR13471">
    <property type="entry name" value="TETRATRICOPEPTIDE-LIKE HELICAL"/>
    <property type="match status" value="1"/>
</dbReference>
<name>A0AAV0BLD9_PHAPC</name>
<evidence type="ECO:0000313" key="6">
    <source>
        <dbReference type="EMBL" id="CAH7688135.1"/>
    </source>
</evidence>
<feature type="region of interest" description="Disordered" evidence="5">
    <location>
        <begin position="116"/>
        <end position="177"/>
    </location>
</feature>
<feature type="compositionally biased region" description="Basic residues" evidence="5">
    <location>
        <begin position="128"/>
        <end position="138"/>
    </location>
</feature>
<dbReference type="GO" id="GO:0031048">
    <property type="term" value="P:regulatory ncRNA-mediated heterochromatin formation"/>
    <property type="evidence" value="ECO:0007669"/>
    <property type="project" value="TreeGrafter"/>
</dbReference>
<keyword evidence="4" id="KW-0175">Coiled coil</keyword>
<keyword evidence="3" id="KW-0539">Nucleus</keyword>
<comment type="similarity">
    <text evidence="2">Belongs to the NRDE2 family.</text>
</comment>
<evidence type="ECO:0000256" key="1">
    <source>
        <dbReference type="ARBA" id="ARBA00004123"/>
    </source>
</evidence>
<dbReference type="Gene3D" id="1.25.40.10">
    <property type="entry name" value="Tetratricopeptide repeat domain"/>
    <property type="match status" value="2"/>
</dbReference>
<dbReference type="InterPro" id="IPR013633">
    <property type="entry name" value="NRDE-2"/>
</dbReference>
<comment type="caution">
    <text evidence="6">The sequence shown here is derived from an EMBL/GenBank/DDBJ whole genome shotgun (WGS) entry which is preliminary data.</text>
</comment>
<gene>
    <name evidence="6" type="ORF">PPACK8108_LOCUS23051</name>
</gene>